<organism evidence="2 3">
    <name type="scientific">Linnemannia gamsii</name>
    <dbReference type="NCBI Taxonomy" id="64522"/>
    <lineage>
        <taxon>Eukaryota</taxon>
        <taxon>Fungi</taxon>
        <taxon>Fungi incertae sedis</taxon>
        <taxon>Mucoromycota</taxon>
        <taxon>Mortierellomycotina</taxon>
        <taxon>Mortierellomycetes</taxon>
        <taxon>Mortierellales</taxon>
        <taxon>Mortierellaceae</taxon>
        <taxon>Linnemannia</taxon>
    </lineage>
</organism>
<sequence>MNNSKATLTSSVAGKNSSTVLTSSIQAENTTTNPVNPPTTLTMTGTRRNSKRSSASNVSYNIDTPSFNSSK</sequence>
<feature type="compositionally biased region" description="Polar residues" evidence="1">
    <location>
        <begin position="52"/>
        <end position="71"/>
    </location>
</feature>
<evidence type="ECO:0000313" key="3">
    <source>
        <dbReference type="Proteomes" id="UP000823405"/>
    </source>
</evidence>
<comment type="caution">
    <text evidence="2">The sequence shown here is derived from an EMBL/GenBank/DDBJ whole genome shotgun (WGS) entry which is preliminary data.</text>
</comment>
<gene>
    <name evidence="2" type="ORF">BGZ97_009322</name>
</gene>
<feature type="compositionally biased region" description="Polar residues" evidence="1">
    <location>
        <begin position="1"/>
        <end position="28"/>
    </location>
</feature>
<feature type="non-terminal residue" evidence="2">
    <location>
        <position position="71"/>
    </location>
</feature>
<feature type="compositionally biased region" description="Low complexity" evidence="1">
    <location>
        <begin position="29"/>
        <end position="44"/>
    </location>
</feature>
<keyword evidence="3" id="KW-1185">Reference proteome</keyword>
<dbReference type="AlphaFoldDB" id="A0A9P6QR56"/>
<proteinExistence type="predicted"/>
<dbReference type="EMBL" id="JAAAIN010004442">
    <property type="protein sequence ID" value="KAG0281076.1"/>
    <property type="molecule type" value="Genomic_DNA"/>
</dbReference>
<protein>
    <submittedName>
        <fullName evidence="2">Uncharacterized protein</fullName>
    </submittedName>
</protein>
<name>A0A9P6QR56_9FUNG</name>
<reference evidence="2" key="1">
    <citation type="journal article" date="2020" name="Fungal Divers.">
        <title>Resolving the Mortierellaceae phylogeny through synthesis of multi-gene phylogenetics and phylogenomics.</title>
        <authorList>
            <person name="Vandepol N."/>
            <person name="Liber J."/>
            <person name="Desiro A."/>
            <person name="Na H."/>
            <person name="Kennedy M."/>
            <person name="Barry K."/>
            <person name="Grigoriev I.V."/>
            <person name="Miller A.N."/>
            <person name="O'Donnell K."/>
            <person name="Stajich J.E."/>
            <person name="Bonito G."/>
        </authorList>
    </citation>
    <scope>NUCLEOTIDE SEQUENCE</scope>
    <source>
        <strain evidence="2">NVP60</strain>
    </source>
</reference>
<dbReference type="Proteomes" id="UP000823405">
    <property type="component" value="Unassembled WGS sequence"/>
</dbReference>
<evidence type="ECO:0000313" key="2">
    <source>
        <dbReference type="EMBL" id="KAG0281076.1"/>
    </source>
</evidence>
<feature type="region of interest" description="Disordered" evidence="1">
    <location>
        <begin position="1"/>
        <end position="71"/>
    </location>
</feature>
<evidence type="ECO:0000256" key="1">
    <source>
        <dbReference type="SAM" id="MobiDB-lite"/>
    </source>
</evidence>
<accession>A0A9P6QR56</accession>